<feature type="compositionally biased region" description="Polar residues" evidence="1">
    <location>
        <begin position="649"/>
        <end position="659"/>
    </location>
</feature>
<reference evidence="2 3" key="1">
    <citation type="submission" date="2019-04" db="EMBL/GenBank/DDBJ databases">
        <authorList>
            <consortium name="DOE Joint Genome Institute"/>
            <person name="Mondo S."/>
            <person name="Kjaerbolling I."/>
            <person name="Vesth T."/>
            <person name="Frisvad J.C."/>
            <person name="Nybo J.L."/>
            <person name="Theobald S."/>
            <person name="Kildgaard S."/>
            <person name="Isbrandt T."/>
            <person name="Kuo A."/>
            <person name="Sato A."/>
            <person name="Lyhne E.K."/>
            <person name="Kogle M.E."/>
            <person name="Wiebenga A."/>
            <person name="Kun R.S."/>
            <person name="Lubbers R.J."/>
            <person name="Makela M.R."/>
            <person name="Barry K."/>
            <person name="Chovatia M."/>
            <person name="Clum A."/>
            <person name="Daum C."/>
            <person name="Haridas S."/>
            <person name="He G."/>
            <person name="LaButti K."/>
            <person name="Lipzen A."/>
            <person name="Riley R."/>
            <person name="Salamov A."/>
            <person name="Simmons B.A."/>
            <person name="Magnuson J.K."/>
            <person name="Henrissat B."/>
            <person name="Mortensen U.H."/>
            <person name="Larsen T.O."/>
            <person name="Devries R.P."/>
            <person name="Grigoriev I.V."/>
            <person name="Machida M."/>
            <person name="Baker S.E."/>
            <person name="Andersen M.R."/>
            <person name="Cantor M.N."/>
            <person name="Hua S.X."/>
        </authorList>
    </citation>
    <scope>NUCLEOTIDE SEQUENCE [LARGE SCALE GENOMIC DNA]</scope>
    <source>
        <strain evidence="2 3">CBS 117616</strain>
    </source>
</reference>
<feature type="compositionally biased region" description="Basic and acidic residues" evidence="1">
    <location>
        <begin position="684"/>
        <end position="703"/>
    </location>
</feature>
<feature type="compositionally biased region" description="Polar residues" evidence="1">
    <location>
        <begin position="566"/>
        <end position="580"/>
    </location>
</feature>
<feature type="compositionally biased region" description="Basic and acidic residues" evidence="1">
    <location>
        <begin position="412"/>
        <end position="436"/>
    </location>
</feature>
<feature type="compositionally biased region" description="Acidic residues" evidence="1">
    <location>
        <begin position="765"/>
        <end position="791"/>
    </location>
</feature>
<evidence type="ECO:0000313" key="3">
    <source>
        <dbReference type="Proteomes" id="UP000325395"/>
    </source>
</evidence>
<sequence>MVFIRLIIKVYPREQLSRPFPTPNRKSFNTTTESETKPASFLLALPNPEEITLGQLAGLIRSKWTKLRPNAEPLDIKKLLDDSRDTVDLDVDMTVADVWVNQARAKRDEDDQVGTVRVVQRPAAYAPVRFPSVDQDWGVGREEKFTGKFETIQEAGESETDSGSGSEEEEEESESEKKTLIESRAMEVDGQDDEESETDESEEEEGSEEEESESGSEEDENEKVNGRANEEEESGEEGESEEESAPDNDVRMEDSLPETRVLKRKMSPEELEPKKQPRLAQSSQATEADAENVNGAPVTSPLGTRKRNADRAPSFSGVGRRLSFTERPALSHGLGLGITKSPPRKKPFLMADLSKDSTQSESVPNDARLSPTSVPPSSAPPAIRRSSGNQHPSTPARLQTPADKVRLLQSALRKDSPAERSPERRSVSFAEGEDHAIPTSVPVTRATARVTNEKQKNGTNSGSEPAPPEPEEPSDEEEGQSEDKEMEFSKELNMEINEYERELQTNDLDEKSEYTRKVKLAAKKWQIMKNNMNKGRRREQERYKNAVNELKDLHPQIVELKEFNKPPSQRPKSQIPNGTPATRKLSRDPTSSQNRRSQDPWDVEILTPNANSKKLIPKNHPSSQTSRKSSEREEAQPQDQKKRQWSVEIPTTKTSSSLEKQPEPRKLSQERPPSPPTESESESESEKSGSEEENTSEHKKPSSQEKPPPPPAESESEEESGSEEEEDNTAPSQPNSPAKPSPQVKVSVPEPVPEPGSDSEQQSGSEEEDEDEEDEEDEKDESTDEESENEDDNNKREEKKGEIVQEPERQEDDIVPETEEEREQETTTQAQPNPPPTETPSNKPDPAAEETDSDTDEEEESDDESEKENHHPLPKSTPTTKANVPRRTSLNPPSSQPNPPSSQQQPTSSQSTPTGSRPTRNTLKTLLFQQRAEQAQARLKKEEEAAKRNNQPRKDIFSGPDSESEDEDESDSDSESDSESESESDSGADAGDILSSGTIGKLRTALPRK</sequence>
<feature type="compositionally biased region" description="Basic and acidic residues" evidence="1">
    <location>
        <begin position="628"/>
        <end position="642"/>
    </location>
</feature>
<feature type="compositionally biased region" description="Basic and acidic residues" evidence="1">
    <location>
        <begin position="792"/>
        <end position="808"/>
    </location>
</feature>
<feature type="compositionally biased region" description="Acidic residues" evidence="1">
    <location>
        <begin position="230"/>
        <end position="246"/>
    </location>
</feature>
<feature type="compositionally biased region" description="Acidic residues" evidence="1">
    <location>
        <begin position="156"/>
        <end position="174"/>
    </location>
</feature>
<feature type="compositionally biased region" description="Low complexity" evidence="1">
    <location>
        <begin position="736"/>
        <end position="764"/>
    </location>
</feature>
<feature type="compositionally biased region" description="Basic and acidic residues" evidence="1">
    <location>
        <begin position="939"/>
        <end position="956"/>
    </location>
</feature>
<feature type="compositionally biased region" description="Acidic residues" evidence="1">
    <location>
        <begin position="714"/>
        <end position="728"/>
    </location>
</feature>
<feature type="compositionally biased region" description="Basic and acidic residues" evidence="1">
    <location>
        <begin position="266"/>
        <end position="275"/>
    </location>
</feature>
<evidence type="ECO:0000313" key="2">
    <source>
        <dbReference type="EMBL" id="KAE8422958.1"/>
    </source>
</evidence>
<feature type="compositionally biased region" description="Acidic residues" evidence="1">
    <location>
        <begin position="469"/>
        <end position="480"/>
    </location>
</feature>
<feature type="region of interest" description="Disordered" evidence="1">
    <location>
        <begin position="561"/>
        <end position="1009"/>
    </location>
</feature>
<dbReference type="Proteomes" id="UP000325395">
    <property type="component" value="Unassembled WGS sequence"/>
</dbReference>
<feature type="compositionally biased region" description="Basic and acidic residues" evidence="1">
    <location>
        <begin position="175"/>
        <end position="187"/>
    </location>
</feature>
<feature type="compositionally biased region" description="Acidic residues" evidence="1">
    <location>
        <begin position="962"/>
        <end position="986"/>
    </location>
</feature>
<feature type="compositionally biased region" description="Basic and acidic residues" evidence="1">
    <location>
        <begin position="660"/>
        <end position="669"/>
    </location>
</feature>
<feature type="compositionally biased region" description="Acidic residues" evidence="1">
    <location>
        <begin position="809"/>
        <end position="823"/>
    </location>
</feature>
<feature type="compositionally biased region" description="Acidic residues" evidence="1">
    <location>
        <begin position="189"/>
        <end position="221"/>
    </location>
</feature>
<feature type="compositionally biased region" description="Acidic residues" evidence="1">
    <location>
        <begin position="847"/>
        <end position="866"/>
    </location>
</feature>
<dbReference type="PANTHER" id="PTHR48209">
    <property type="entry name" value="AGL056WP"/>
    <property type="match status" value="1"/>
</dbReference>
<protein>
    <recommendedName>
        <fullName evidence="4">Nucleolar protein Dnt1-like N-terminal domain-containing protein</fullName>
    </recommendedName>
</protein>
<evidence type="ECO:0000256" key="1">
    <source>
        <dbReference type="SAM" id="MobiDB-lite"/>
    </source>
</evidence>
<gene>
    <name evidence="2" type="ORF">BDV36DRAFT_174693</name>
</gene>
<feature type="compositionally biased region" description="Polar residues" evidence="1">
    <location>
        <begin position="920"/>
        <end position="933"/>
    </location>
</feature>
<organism evidence="2 3">
    <name type="scientific">Aspergillus pseudocaelatus</name>
    <dbReference type="NCBI Taxonomy" id="1825620"/>
    <lineage>
        <taxon>Eukaryota</taxon>
        <taxon>Fungi</taxon>
        <taxon>Dikarya</taxon>
        <taxon>Ascomycota</taxon>
        <taxon>Pezizomycotina</taxon>
        <taxon>Eurotiomycetes</taxon>
        <taxon>Eurotiomycetidae</taxon>
        <taxon>Eurotiales</taxon>
        <taxon>Aspergillaceae</taxon>
        <taxon>Aspergillus</taxon>
        <taxon>Aspergillus subgen. Circumdati</taxon>
    </lineage>
</organism>
<proteinExistence type="predicted"/>
<name>A0ABQ6X265_9EURO</name>
<evidence type="ECO:0008006" key="4">
    <source>
        <dbReference type="Google" id="ProtNLM"/>
    </source>
</evidence>
<dbReference type="PANTHER" id="PTHR48209:SF2">
    <property type="entry name" value="FI24008P1"/>
    <property type="match status" value="1"/>
</dbReference>
<feature type="compositionally biased region" description="Polar residues" evidence="1">
    <location>
        <begin position="388"/>
        <end position="397"/>
    </location>
</feature>
<feature type="region of interest" description="Disordered" evidence="1">
    <location>
        <begin position="149"/>
        <end position="488"/>
    </location>
</feature>
<accession>A0ABQ6X265</accession>
<feature type="compositionally biased region" description="Low complexity" evidence="1">
    <location>
        <begin position="901"/>
        <end position="919"/>
    </location>
</feature>
<dbReference type="EMBL" id="ML735691">
    <property type="protein sequence ID" value="KAE8422958.1"/>
    <property type="molecule type" value="Genomic_DNA"/>
</dbReference>
<keyword evidence="3" id="KW-1185">Reference proteome</keyword>